<name>A0A4S2MJP6_9PEZI</name>
<evidence type="ECO:0000256" key="1">
    <source>
        <dbReference type="SAM" id="MobiDB-lite"/>
    </source>
</evidence>
<dbReference type="InParanoid" id="A0A4S2MJP6"/>
<gene>
    <name evidence="2" type="ORF">EX30DRAFT_208842</name>
</gene>
<organism evidence="2 3">
    <name type="scientific">Ascodesmis nigricans</name>
    <dbReference type="NCBI Taxonomy" id="341454"/>
    <lineage>
        <taxon>Eukaryota</taxon>
        <taxon>Fungi</taxon>
        <taxon>Dikarya</taxon>
        <taxon>Ascomycota</taxon>
        <taxon>Pezizomycotina</taxon>
        <taxon>Pezizomycetes</taxon>
        <taxon>Pezizales</taxon>
        <taxon>Ascodesmidaceae</taxon>
        <taxon>Ascodesmis</taxon>
    </lineage>
</organism>
<dbReference type="AlphaFoldDB" id="A0A4S2MJP6"/>
<keyword evidence="3" id="KW-1185">Reference proteome</keyword>
<evidence type="ECO:0000313" key="2">
    <source>
        <dbReference type="EMBL" id="TGZ77211.1"/>
    </source>
</evidence>
<dbReference type="Proteomes" id="UP000298138">
    <property type="component" value="Unassembled WGS sequence"/>
</dbReference>
<protein>
    <submittedName>
        <fullName evidence="2">Uncharacterized protein</fullName>
    </submittedName>
</protein>
<proteinExistence type="predicted"/>
<dbReference type="EMBL" id="ML220157">
    <property type="protein sequence ID" value="TGZ77211.1"/>
    <property type="molecule type" value="Genomic_DNA"/>
</dbReference>
<feature type="compositionally biased region" description="Basic residues" evidence="1">
    <location>
        <begin position="64"/>
        <end position="79"/>
    </location>
</feature>
<reference evidence="2 3" key="1">
    <citation type="submission" date="2019-04" db="EMBL/GenBank/DDBJ databases">
        <title>Comparative genomics and transcriptomics to analyze fruiting body development in filamentous ascomycetes.</title>
        <authorList>
            <consortium name="DOE Joint Genome Institute"/>
            <person name="Lutkenhaus R."/>
            <person name="Traeger S."/>
            <person name="Breuer J."/>
            <person name="Kuo A."/>
            <person name="Lipzen A."/>
            <person name="Pangilinan J."/>
            <person name="Dilworth D."/>
            <person name="Sandor L."/>
            <person name="Poggeler S."/>
            <person name="Barry K."/>
            <person name="Grigoriev I.V."/>
            <person name="Nowrousian M."/>
        </authorList>
    </citation>
    <scope>NUCLEOTIDE SEQUENCE [LARGE SCALE GENOMIC DNA]</scope>
    <source>
        <strain evidence="2 3">CBS 389.68</strain>
    </source>
</reference>
<evidence type="ECO:0000313" key="3">
    <source>
        <dbReference type="Proteomes" id="UP000298138"/>
    </source>
</evidence>
<accession>A0A4S2MJP6</accession>
<sequence>MLIVARYSSTLNVRKSTHRATHRAQGIETSYIPPSPLSALCSPSPRHPCASLLVVVRSSSSSPPRRRRRTSPHRPDRRL</sequence>
<feature type="region of interest" description="Disordered" evidence="1">
    <location>
        <begin position="55"/>
        <end position="79"/>
    </location>
</feature>